<feature type="domain" description="Dienelactone hydrolase" evidence="2">
    <location>
        <begin position="128"/>
        <end position="267"/>
    </location>
</feature>
<evidence type="ECO:0000256" key="1">
    <source>
        <dbReference type="SAM" id="SignalP"/>
    </source>
</evidence>
<comment type="caution">
    <text evidence="3">The sequence shown here is derived from an EMBL/GenBank/DDBJ whole genome shotgun (WGS) entry which is preliminary data.</text>
</comment>
<dbReference type="EMBL" id="MFIV01000211">
    <property type="protein sequence ID" value="OGF97782.1"/>
    <property type="molecule type" value="Genomic_DNA"/>
</dbReference>
<evidence type="ECO:0000259" key="2">
    <source>
        <dbReference type="Pfam" id="PF01738"/>
    </source>
</evidence>
<name>A0A1F5YCI7_9BACT</name>
<dbReference type="InterPro" id="IPR029058">
    <property type="entry name" value="AB_hydrolase_fold"/>
</dbReference>
<dbReference type="Proteomes" id="UP000176992">
    <property type="component" value="Unassembled WGS sequence"/>
</dbReference>
<protein>
    <recommendedName>
        <fullName evidence="2">Dienelactone hydrolase domain-containing protein</fullName>
    </recommendedName>
</protein>
<accession>A0A1F5YCI7</accession>
<keyword evidence="1" id="KW-0732">Signal</keyword>
<sequence length="383" mass="42681">MKNPYVVLIPLLAALATPAPSLLAQPCPEDTLTAQSPLPLTDILTDYLPVDQISGGPVRKITICDREGWECKRPSILRRAEALLGRAPELQGGLEARFTDQVQRRGYLERRVRFNSGTGDTVSGYLLLPDGVSPRNPAPAIIALHSTLNPGAGVTVGLDTTFPNRNYGQELARRGYVVLATDEISAGERVYPGDKPFATSQFDRKYPQWSAMGKMLADHIRAVDLLCSLAEVDTSRIGTIGHSLGGYNAFFLEAFDSRVKAAVSSCGFVSISGSEYPFRFARQEWFVHFPVLRDYVRSGLVPCDMHEVLSLCAPRPLFNYSARQDHIFPDFQAVEMPLRQVSELYRILGAAERFDLIYGEGDHDFPPEIREKAYLWLDKWLKM</sequence>
<dbReference type="AlphaFoldDB" id="A0A1F5YCI7"/>
<dbReference type="PANTHER" id="PTHR22946">
    <property type="entry name" value="DIENELACTONE HYDROLASE DOMAIN-CONTAINING PROTEIN-RELATED"/>
    <property type="match status" value="1"/>
</dbReference>
<reference evidence="3 4" key="1">
    <citation type="journal article" date="2016" name="Nat. Commun.">
        <title>Thousands of microbial genomes shed light on interconnected biogeochemical processes in an aquifer system.</title>
        <authorList>
            <person name="Anantharaman K."/>
            <person name="Brown C.T."/>
            <person name="Hug L.A."/>
            <person name="Sharon I."/>
            <person name="Castelle C.J."/>
            <person name="Probst A.J."/>
            <person name="Thomas B.C."/>
            <person name="Singh A."/>
            <person name="Wilkins M.J."/>
            <person name="Karaoz U."/>
            <person name="Brodie E.L."/>
            <person name="Williams K.H."/>
            <person name="Hubbard S.S."/>
            <person name="Banfield J.F."/>
        </authorList>
    </citation>
    <scope>NUCLEOTIDE SEQUENCE [LARGE SCALE GENOMIC DNA]</scope>
</reference>
<organism evidence="3 4">
    <name type="scientific">Candidatus Glassbacteria bacterium GWA2_58_10</name>
    <dbReference type="NCBI Taxonomy" id="1817865"/>
    <lineage>
        <taxon>Bacteria</taxon>
        <taxon>Candidatus Glassiibacteriota</taxon>
    </lineage>
</organism>
<evidence type="ECO:0000313" key="4">
    <source>
        <dbReference type="Proteomes" id="UP000176992"/>
    </source>
</evidence>
<gene>
    <name evidence="3" type="ORF">A2Z86_08100</name>
</gene>
<feature type="chain" id="PRO_5009522373" description="Dienelactone hydrolase domain-containing protein" evidence="1">
    <location>
        <begin position="25"/>
        <end position="383"/>
    </location>
</feature>
<proteinExistence type="predicted"/>
<dbReference type="Pfam" id="PF01738">
    <property type="entry name" value="DLH"/>
    <property type="match status" value="1"/>
</dbReference>
<evidence type="ECO:0000313" key="3">
    <source>
        <dbReference type="EMBL" id="OGF97782.1"/>
    </source>
</evidence>
<dbReference type="Gene3D" id="3.40.50.1820">
    <property type="entry name" value="alpha/beta hydrolase"/>
    <property type="match status" value="1"/>
</dbReference>
<dbReference type="InterPro" id="IPR002925">
    <property type="entry name" value="Dienelactn_hydro"/>
</dbReference>
<dbReference type="SUPFAM" id="SSF53474">
    <property type="entry name" value="alpha/beta-Hydrolases"/>
    <property type="match status" value="1"/>
</dbReference>
<feature type="signal peptide" evidence="1">
    <location>
        <begin position="1"/>
        <end position="24"/>
    </location>
</feature>
<dbReference type="GO" id="GO:0016787">
    <property type="term" value="F:hydrolase activity"/>
    <property type="evidence" value="ECO:0007669"/>
    <property type="project" value="InterPro"/>
</dbReference>
<dbReference type="InterPro" id="IPR050261">
    <property type="entry name" value="FrsA_esterase"/>
</dbReference>